<dbReference type="GO" id="GO:0032977">
    <property type="term" value="F:membrane insertase activity"/>
    <property type="evidence" value="ECO:0007669"/>
    <property type="project" value="InterPro"/>
</dbReference>
<dbReference type="GO" id="GO:0032979">
    <property type="term" value="P:protein insertion into mitochondrial inner membrane from matrix"/>
    <property type="evidence" value="ECO:0007669"/>
    <property type="project" value="TreeGrafter"/>
</dbReference>
<evidence type="ECO:0000259" key="9">
    <source>
        <dbReference type="Pfam" id="PF02096"/>
    </source>
</evidence>
<comment type="similarity">
    <text evidence="6">Belongs to the OXA1/ALB3/YidC family.</text>
</comment>
<proteinExistence type="inferred from homology"/>
<evidence type="ECO:0000256" key="4">
    <source>
        <dbReference type="ARBA" id="ARBA00022989"/>
    </source>
</evidence>
<protein>
    <recommendedName>
        <fullName evidence="9">Membrane insertase YidC/Oxa/ALB C-terminal domain-containing protein</fullName>
    </recommendedName>
</protein>
<comment type="similarity">
    <text evidence="2">Belongs to the OXA1/ALB3/YidC (TC 2.A.9.2) family.</text>
</comment>
<feature type="transmembrane region" description="Helical" evidence="8">
    <location>
        <begin position="303"/>
        <end position="325"/>
    </location>
</feature>
<feature type="transmembrane region" description="Helical" evidence="8">
    <location>
        <begin position="265"/>
        <end position="282"/>
    </location>
</feature>
<comment type="subcellular location">
    <subcellularLocation>
        <location evidence="1 6">Membrane</location>
        <topology evidence="1 6">Multi-pass membrane protein</topology>
    </subcellularLocation>
</comment>
<dbReference type="InterPro" id="IPR001708">
    <property type="entry name" value="YidC/ALB3/OXA1/COX18"/>
</dbReference>
<feature type="compositionally biased region" description="Polar residues" evidence="7">
    <location>
        <begin position="383"/>
        <end position="394"/>
    </location>
</feature>
<keyword evidence="4 8" id="KW-1133">Transmembrane helix</keyword>
<accession>A0A9Q0HP74</accession>
<evidence type="ECO:0000256" key="8">
    <source>
        <dbReference type="SAM" id="Phobius"/>
    </source>
</evidence>
<keyword evidence="3 6" id="KW-0812">Transmembrane</keyword>
<name>A0A9Q0HP74_9POAL</name>
<comment type="caution">
    <text evidence="10">The sequence shown here is derived from an EMBL/GenBank/DDBJ whole genome shotgun (WGS) entry which is preliminary data.</text>
</comment>
<evidence type="ECO:0000313" key="10">
    <source>
        <dbReference type="EMBL" id="KAJ1693446.1"/>
    </source>
</evidence>
<dbReference type="InterPro" id="IPR028055">
    <property type="entry name" value="YidC/Oxa/ALB_C"/>
</dbReference>
<dbReference type="GO" id="GO:0005743">
    <property type="term" value="C:mitochondrial inner membrane"/>
    <property type="evidence" value="ECO:0007669"/>
    <property type="project" value="TreeGrafter"/>
</dbReference>
<dbReference type="Pfam" id="PF02096">
    <property type="entry name" value="60KD_IMP"/>
    <property type="match status" value="1"/>
</dbReference>
<evidence type="ECO:0000256" key="3">
    <source>
        <dbReference type="ARBA" id="ARBA00022692"/>
    </source>
</evidence>
<reference evidence="10" key="1">
    <citation type="journal article" date="2022" name="Cell">
        <title>Repeat-based holocentromeres influence genome architecture and karyotype evolution.</title>
        <authorList>
            <person name="Hofstatter P.G."/>
            <person name="Thangavel G."/>
            <person name="Lux T."/>
            <person name="Neumann P."/>
            <person name="Vondrak T."/>
            <person name="Novak P."/>
            <person name="Zhang M."/>
            <person name="Costa L."/>
            <person name="Castellani M."/>
            <person name="Scott A."/>
            <person name="Toegelov H."/>
            <person name="Fuchs J."/>
            <person name="Mata-Sucre Y."/>
            <person name="Dias Y."/>
            <person name="Vanzela A.L.L."/>
            <person name="Huettel B."/>
            <person name="Almeida C.C.S."/>
            <person name="Simkova H."/>
            <person name="Souza G."/>
            <person name="Pedrosa-Harand A."/>
            <person name="Macas J."/>
            <person name="Mayer K.F.X."/>
            <person name="Houben A."/>
            <person name="Marques A."/>
        </authorList>
    </citation>
    <scope>NUCLEOTIDE SEQUENCE</scope>
    <source>
        <strain evidence="10">RhyBre1mFocal</strain>
    </source>
</reference>
<evidence type="ECO:0000313" key="11">
    <source>
        <dbReference type="Proteomes" id="UP001151287"/>
    </source>
</evidence>
<evidence type="ECO:0000256" key="7">
    <source>
        <dbReference type="SAM" id="MobiDB-lite"/>
    </source>
</evidence>
<organism evidence="10 11">
    <name type="scientific">Rhynchospora breviuscula</name>
    <dbReference type="NCBI Taxonomy" id="2022672"/>
    <lineage>
        <taxon>Eukaryota</taxon>
        <taxon>Viridiplantae</taxon>
        <taxon>Streptophyta</taxon>
        <taxon>Embryophyta</taxon>
        <taxon>Tracheophyta</taxon>
        <taxon>Spermatophyta</taxon>
        <taxon>Magnoliopsida</taxon>
        <taxon>Liliopsida</taxon>
        <taxon>Poales</taxon>
        <taxon>Cyperaceae</taxon>
        <taxon>Cyperoideae</taxon>
        <taxon>Rhynchosporeae</taxon>
        <taxon>Rhynchospora</taxon>
    </lineage>
</organism>
<dbReference type="AlphaFoldDB" id="A0A9Q0HP74"/>
<dbReference type="OrthoDB" id="2148490at2759"/>
<gene>
    <name evidence="10" type="ORF">LUZ63_010144</name>
</gene>
<dbReference type="PANTHER" id="PTHR12428">
    <property type="entry name" value="OXA1"/>
    <property type="match status" value="1"/>
</dbReference>
<feature type="transmembrane region" description="Helical" evidence="8">
    <location>
        <begin position="150"/>
        <end position="170"/>
    </location>
</feature>
<dbReference type="CDD" id="cd20069">
    <property type="entry name" value="5TM_Oxa1-like"/>
    <property type="match status" value="1"/>
</dbReference>
<feature type="domain" description="Membrane insertase YidC/Oxa/ALB C-terminal" evidence="9">
    <location>
        <begin position="150"/>
        <end position="337"/>
    </location>
</feature>
<dbReference type="PANTHER" id="PTHR12428:SF34">
    <property type="entry name" value="MITOCHONDRIAL INNER MEMBRANE PROTEIN OXA1-LIKE"/>
    <property type="match status" value="1"/>
</dbReference>
<feature type="region of interest" description="Disordered" evidence="7">
    <location>
        <begin position="370"/>
        <end position="401"/>
    </location>
</feature>
<sequence>MAYTRRTLATAFRHFPRRLQPCLPHVISHDDSAQTPSPSPHRSIPQFHTSRALSQINALYLPLGLQISSIRYYSSAPAPAPSSGSNEIEYMKDVADVIKDASTEAASSAATAVPAPFPGEVAAAAADSFFPVAALQHLIDSVHTFTGLNWWAAIALTTILIRTLTIPLLIQQMKDTIKLSVLRPELEKLKDNMQNSMNPLENQQKMKELFNKHGVTPLAPLKGLFIQGPIFMSFYFAISNMVEKVPSLKGGGTLWFTDLTTPDPMYILPVLTSLAFLVTVELNMQEGMEGNPMAKTMKKFSRVLALLTVPFTASFPKAIFCYWITSNLFSLVYGSVMKRPAVKEFLNIPIITPPPEAPPSFSFLSPSKPLAPVDSSAPPLKVSTGQSQPQTPVKASSSAAISHRIRNLEKTVKARQKAKRR</sequence>
<dbReference type="EMBL" id="JAMQYH010000003">
    <property type="protein sequence ID" value="KAJ1693446.1"/>
    <property type="molecule type" value="Genomic_DNA"/>
</dbReference>
<evidence type="ECO:0000256" key="5">
    <source>
        <dbReference type="ARBA" id="ARBA00023136"/>
    </source>
</evidence>
<evidence type="ECO:0000256" key="2">
    <source>
        <dbReference type="ARBA" id="ARBA00010583"/>
    </source>
</evidence>
<keyword evidence="11" id="KW-1185">Reference proteome</keyword>
<evidence type="ECO:0000256" key="6">
    <source>
        <dbReference type="RuleBase" id="RU003945"/>
    </source>
</evidence>
<keyword evidence="5 8" id="KW-0472">Membrane</keyword>
<evidence type="ECO:0000256" key="1">
    <source>
        <dbReference type="ARBA" id="ARBA00004141"/>
    </source>
</evidence>
<dbReference type="Proteomes" id="UP001151287">
    <property type="component" value="Unassembled WGS sequence"/>
</dbReference>
<dbReference type="NCBIfam" id="TIGR03592">
    <property type="entry name" value="yidC_oxa1_cterm"/>
    <property type="match status" value="1"/>
</dbReference>